<name>A0A1W6Z9X0_9BORD</name>
<dbReference type="KEGG" id="bgm:CAL15_06795"/>
<evidence type="ECO:0000313" key="2">
    <source>
        <dbReference type="EMBL" id="ARP94117.1"/>
    </source>
</evidence>
<gene>
    <name evidence="2" type="ORF">CAL15_06795</name>
</gene>
<sequence length="71" mass="7549">MKNTERGDRPAGDDAGPKDVQNRSLNKRPVDANSLPAKGRFPPGVDAEDVADPGRQTPDAPPVDNRSGNRS</sequence>
<proteinExistence type="predicted"/>
<keyword evidence="3" id="KW-1185">Reference proteome</keyword>
<dbReference type="Proteomes" id="UP000194161">
    <property type="component" value="Chromosome"/>
</dbReference>
<feature type="compositionally biased region" description="Basic and acidic residues" evidence="1">
    <location>
        <begin position="1"/>
        <end position="21"/>
    </location>
</feature>
<dbReference type="AlphaFoldDB" id="A0A1W6Z9X0"/>
<feature type="region of interest" description="Disordered" evidence="1">
    <location>
        <begin position="1"/>
        <end position="71"/>
    </location>
</feature>
<dbReference type="EMBL" id="CP021111">
    <property type="protein sequence ID" value="ARP94117.1"/>
    <property type="molecule type" value="Genomic_DNA"/>
</dbReference>
<evidence type="ECO:0000313" key="3">
    <source>
        <dbReference type="Proteomes" id="UP000194161"/>
    </source>
</evidence>
<evidence type="ECO:0000256" key="1">
    <source>
        <dbReference type="SAM" id="MobiDB-lite"/>
    </source>
</evidence>
<reference evidence="2 3" key="1">
    <citation type="submission" date="2017-05" db="EMBL/GenBank/DDBJ databases">
        <title>Complete and WGS of Bordetella genogroups.</title>
        <authorList>
            <person name="Spilker T."/>
            <person name="LiPuma J."/>
        </authorList>
    </citation>
    <scope>NUCLEOTIDE SEQUENCE [LARGE SCALE GENOMIC DNA]</scope>
    <source>
        <strain evidence="2 3">AU7206</strain>
    </source>
</reference>
<accession>A0A1W6Z9X0</accession>
<organism evidence="2 3">
    <name type="scientific">Bordetella genomosp. 13</name>
    <dbReference type="NCBI Taxonomy" id="463040"/>
    <lineage>
        <taxon>Bacteria</taxon>
        <taxon>Pseudomonadati</taxon>
        <taxon>Pseudomonadota</taxon>
        <taxon>Betaproteobacteria</taxon>
        <taxon>Burkholderiales</taxon>
        <taxon>Alcaligenaceae</taxon>
        <taxon>Bordetella</taxon>
    </lineage>
</organism>
<protein>
    <submittedName>
        <fullName evidence="2">Uncharacterized protein</fullName>
    </submittedName>
</protein>